<organism evidence="1 2">
    <name type="scientific">Marvinbryantia formatexigens DSM 14469</name>
    <dbReference type="NCBI Taxonomy" id="478749"/>
    <lineage>
        <taxon>Bacteria</taxon>
        <taxon>Bacillati</taxon>
        <taxon>Bacillota</taxon>
        <taxon>Clostridia</taxon>
        <taxon>Lachnospirales</taxon>
        <taxon>Lachnospiraceae</taxon>
        <taxon>Marvinbryantia</taxon>
    </lineage>
</organism>
<dbReference type="Proteomes" id="UP000005561">
    <property type="component" value="Unassembled WGS sequence"/>
</dbReference>
<dbReference type="AlphaFoldDB" id="C6LAU0"/>
<name>C6LAU0_9FIRM</name>
<proteinExistence type="predicted"/>
<evidence type="ECO:0000313" key="2">
    <source>
        <dbReference type="Proteomes" id="UP000005561"/>
    </source>
</evidence>
<keyword evidence="2" id="KW-1185">Reference proteome</keyword>
<protein>
    <submittedName>
        <fullName evidence="1">Uncharacterized protein</fullName>
    </submittedName>
</protein>
<gene>
    <name evidence="1" type="ORF">BRYFOR_05734</name>
</gene>
<dbReference type="EMBL" id="ACCL02000003">
    <property type="protein sequence ID" value="EET62071.1"/>
    <property type="molecule type" value="Genomic_DNA"/>
</dbReference>
<evidence type="ECO:0000313" key="1">
    <source>
        <dbReference type="EMBL" id="EET62071.1"/>
    </source>
</evidence>
<reference evidence="1" key="1">
    <citation type="submission" date="2009-07" db="EMBL/GenBank/DDBJ databases">
        <authorList>
            <person name="Weinstock G."/>
            <person name="Sodergren E."/>
            <person name="Clifton S."/>
            <person name="Fulton L."/>
            <person name="Fulton B."/>
            <person name="Courtney L."/>
            <person name="Fronick C."/>
            <person name="Harrison M."/>
            <person name="Strong C."/>
            <person name="Farmer C."/>
            <person name="Delahaunty K."/>
            <person name="Markovic C."/>
            <person name="Hall O."/>
            <person name="Minx P."/>
            <person name="Tomlinson C."/>
            <person name="Mitreva M."/>
            <person name="Nelson J."/>
            <person name="Hou S."/>
            <person name="Wollam A."/>
            <person name="Pepin K.H."/>
            <person name="Johnson M."/>
            <person name="Bhonagiri V."/>
            <person name="Nash W.E."/>
            <person name="Warren W."/>
            <person name="Chinwalla A."/>
            <person name="Mardis E.R."/>
            <person name="Wilson R.K."/>
        </authorList>
    </citation>
    <scope>NUCLEOTIDE SEQUENCE [LARGE SCALE GENOMIC DNA]</scope>
    <source>
        <strain evidence="1">DSM 14469</strain>
    </source>
</reference>
<dbReference type="eggNOG" id="ENOG502Z8I8">
    <property type="taxonomic scope" value="Bacteria"/>
</dbReference>
<sequence>METIRICKDRNVLVEYLRGREKEVINIMMTLFEQEYAVERYGDEREATGEMKKARETAFELADMGLPVEKIAKAVKVNLETVKGWLSGTPSAAR</sequence>
<accession>C6LAU0</accession>
<comment type="caution">
    <text evidence="1">The sequence shown here is derived from an EMBL/GenBank/DDBJ whole genome shotgun (WGS) entry which is preliminary data.</text>
</comment>